<keyword evidence="2" id="KW-0223">Dioxygenase</keyword>
<evidence type="ECO:0000313" key="2">
    <source>
        <dbReference type="EMBL" id="OAN01451.1"/>
    </source>
</evidence>
<organism evidence="2 4">
    <name type="scientific">Vibrio europaeus</name>
    <dbReference type="NCBI Taxonomy" id="300876"/>
    <lineage>
        <taxon>Bacteria</taxon>
        <taxon>Pseudomonadati</taxon>
        <taxon>Pseudomonadota</taxon>
        <taxon>Gammaproteobacteria</taxon>
        <taxon>Vibrionales</taxon>
        <taxon>Vibrionaceae</taxon>
        <taxon>Vibrio</taxon>
        <taxon>Vibrio oreintalis group</taxon>
    </lineage>
</organism>
<reference evidence="2 4" key="1">
    <citation type="submission" date="2016-03" db="EMBL/GenBank/DDBJ databases">
        <title>Draft genome sequence of the Vibrio tubiashii subs. europaeus.</title>
        <authorList>
            <person name="Spinard E."/>
            <person name="Dubert J."/>
            <person name="Nelson D.R."/>
            <person name="Barja J.L."/>
        </authorList>
    </citation>
    <scope>NUCLEOTIDE SEQUENCE [LARGE SCALE GENOMIC DNA]</scope>
    <source>
        <strain evidence="4">PP-638</strain>
        <strain evidence="2">PP2-638</strain>
    </source>
</reference>
<dbReference type="PANTHER" id="PTHR36423">
    <property type="entry name" value="AFR070WP"/>
    <property type="match status" value="1"/>
</dbReference>
<dbReference type="Pfam" id="PF08883">
    <property type="entry name" value="DOPA_dioxygen"/>
    <property type="match status" value="1"/>
</dbReference>
<evidence type="ECO:0000313" key="5">
    <source>
        <dbReference type="Proteomes" id="UP000501443"/>
    </source>
</evidence>
<dbReference type="AlphaFoldDB" id="A0A178JHM0"/>
<dbReference type="InterPro" id="IPR014980">
    <property type="entry name" value="DOPA_dioxygen"/>
</dbReference>
<keyword evidence="2" id="KW-0560">Oxidoreductase</keyword>
<evidence type="ECO:0000313" key="3">
    <source>
        <dbReference type="EMBL" id="QJY36442.1"/>
    </source>
</evidence>
<dbReference type="GO" id="GO:0051213">
    <property type="term" value="F:dioxygenase activity"/>
    <property type="evidence" value="ECO:0007669"/>
    <property type="project" value="UniProtKB-KW"/>
</dbReference>
<dbReference type="Proteomes" id="UP000094761">
    <property type="component" value="Unassembled WGS sequence"/>
</dbReference>
<evidence type="ECO:0000313" key="1">
    <source>
        <dbReference type="EMBL" id="MDC5741682.1"/>
    </source>
</evidence>
<dbReference type="Proteomes" id="UP000501443">
    <property type="component" value="Chromosome 1"/>
</dbReference>
<proteinExistence type="predicted"/>
<accession>A0A178JHM0</accession>
<dbReference type="SUPFAM" id="SSF143410">
    <property type="entry name" value="DOPA-like"/>
    <property type="match status" value="1"/>
</dbReference>
<dbReference type="PIRSF" id="PIRSF028139">
    <property type="entry name" value="DOPA-diox_rel_Mll2280"/>
    <property type="match status" value="1"/>
</dbReference>
<evidence type="ECO:0000313" key="6">
    <source>
        <dbReference type="Proteomes" id="UP001150001"/>
    </source>
</evidence>
<dbReference type="PANTHER" id="PTHR36423:SF2">
    <property type="entry name" value="AFR070WP"/>
    <property type="match status" value="1"/>
</dbReference>
<dbReference type="InterPro" id="IPR023389">
    <property type="entry name" value="DOPA-like_sf"/>
</dbReference>
<gene>
    <name evidence="2" type="ORF">AZ468_05670</name>
    <name evidence="3" type="ORF">HOO69_07370</name>
    <name evidence="1" type="ORF">OPW20_16535</name>
</gene>
<dbReference type="RefSeq" id="WP_069667260.1">
    <property type="nucleotide sequence ID" value="NZ_CP053541.1"/>
</dbReference>
<protein>
    <submittedName>
        <fullName evidence="1 2">4,5-dioxygenase</fullName>
    </submittedName>
</protein>
<dbReference type="EMBL" id="LUAX01000001">
    <property type="protein sequence ID" value="OAN01451.1"/>
    <property type="molecule type" value="Genomic_DNA"/>
</dbReference>
<reference evidence="3 5" key="2">
    <citation type="submission" date="2020-05" db="EMBL/GenBank/DDBJ databases">
        <title>First description outside Europe of the emergent pathogen for shellfish aquaculture Vibrio europaeus.</title>
        <authorList>
            <person name="Dubert J."/>
            <person name="Rojas R."/>
        </authorList>
    </citation>
    <scope>NUCLEOTIDE SEQUENCE [LARGE SCALE GENOMIC DNA]</scope>
    <source>
        <strain evidence="3 5">NPI-1</strain>
    </source>
</reference>
<dbReference type="EMBL" id="JAPFIT010000018">
    <property type="protein sequence ID" value="MDC5741682.1"/>
    <property type="molecule type" value="Genomic_DNA"/>
</dbReference>
<dbReference type="OrthoDB" id="572228at2"/>
<keyword evidence="6" id="KW-1185">Reference proteome</keyword>
<dbReference type="Proteomes" id="UP001150001">
    <property type="component" value="Unassembled WGS sequence"/>
</dbReference>
<reference evidence="1" key="3">
    <citation type="submission" date="2022-11" db="EMBL/GenBank/DDBJ databases">
        <title>Role of the vibriolysin VemA secreted by the emergent pathogen Vibrio europaeus in the colonization of Manila clam mucus.</title>
        <authorList>
            <person name="Martinez C."/>
            <person name="Rodriguez S."/>
            <person name="Vences A."/>
            <person name="Barja J.L."/>
            <person name="Toranzo A.E."/>
            <person name="Dubert J."/>
        </authorList>
    </citation>
    <scope>NUCLEOTIDE SEQUENCE</scope>
    <source>
        <strain evidence="1">3454</strain>
    </source>
</reference>
<dbReference type="EMBL" id="CP053541">
    <property type="protein sequence ID" value="QJY36442.1"/>
    <property type="molecule type" value="Genomic_DNA"/>
</dbReference>
<dbReference type="GeneID" id="78075167"/>
<evidence type="ECO:0000313" key="4">
    <source>
        <dbReference type="Proteomes" id="UP000094761"/>
    </source>
</evidence>
<sequence>MSYPKNIHQNYHAHVYFDQQTCEFARQIREQALSQFDLPVGRFNEKRVGPHTMWSFSITFTASEFESVVSWLDNKREGLTVLVHALTDDDVKDHTEYAYWLGEPVKIDLSRF</sequence>
<dbReference type="Gene3D" id="3.30.70.1240">
    <property type="entry name" value="DOPA-like domains"/>
    <property type="match status" value="1"/>
</dbReference>
<name>A0A178JHM0_9VIBR</name>